<dbReference type="GO" id="GO:0003677">
    <property type="term" value="F:DNA binding"/>
    <property type="evidence" value="ECO:0007669"/>
    <property type="project" value="UniProtKB-UniRule"/>
</dbReference>
<keyword evidence="2" id="KW-0238">DNA-binding</keyword>
<feature type="DNA-binding region" description="H-T-H motif" evidence="2">
    <location>
        <begin position="736"/>
        <end position="756"/>
    </location>
</feature>
<feature type="region of interest" description="Disordered" evidence="3">
    <location>
        <begin position="784"/>
        <end position="811"/>
    </location>
</feature>
<feature type="compositionally biased region" description="Basic residues" evidence="3">
    <location>
        <begin position="529"/>
        <end position="543"/>
    </location>
</feature>
<reference evidence="5" key="1">
    <citation type="submission" date="2015-09" db="EMBL/GenBank/DDBJ databases">
        <title>Scylla olivacea transcriptome.</title>
        <authorList>
            <person name="Ikhwanuddin M."/>
        </authorList>
    </citation>
    <scope>NUCLEOTIDE SEQUENCE</scope>
</reference>
<feature type="region of interest" description="Disordered" evidence="3">
    <location>
        <begin position="674"/>
        <end position="702"/>
    </location>
</feature>
<dbReference type="Gene3D" id="1.10.10.10">
    <property type="entry name" value="Winged helix-like DNA-binding domain superfamily/Winged helix DNA-binding domain"/>
    <property type="match status" value="1"/>
</dbReference>
<evidence type="ECO:0000259" key="4">
    <source>
        <dbReference type="PROSITE" id="PS50960"/>
    </source>
</evidence>
<comment type="subcellular location">
    <subcellularLocation>
        <location evidence="1 2">Nucleus</location>
    </subcellularLocation>
</comment>
<feature type="compositionally biased region" description="Polar residues" evidence="3">
    <location>
        <begin position="460"/>
        <end position="476"/>
    </location>
</feature>
<dbReference type="SUPFAM" id="SSF46689">
    <property type="entry name" value="Homeodomain-like"/>
    <property type="match status" value="1"/>
</dbReference>
<dbReference type="EMBL" id="GDRN01092441">
    <property type="protein sequence ID" value="JAI60111.1"/>
    <property type="molecule type" value="Transcribed_RNA"/>
</dbReference>
<proteinExistence type="predicted"/>
<evidence type="ECO:0000256" key="3">
    <source>
        <dbReference type="SAM" id="MobiDB-lite"/>
    </source>
</evidence>
<dbReference type="InterPro" id="IPR007889">
    <property type="entry name" value="HTH_Psq"/>
</dbReference>
<feature type="region of interest" description="Disordered" evidence="3">
    <location>
        <begin position="229"/>
        <end position="260"/>
    </location>
</feature>
<evidence type="ECO:0000256" key="2">
    <source>
        <dbReference type="PROSITE-ProRule" id="PRU00320"/>
    </source>
</evidence>
<dbReference type="GO" id="GO:0005634">
    <property type="term" value="C:nucleus"/>
    <property type="evidence" value="ECO:0007669"/>
    <property type="project" value="UniProtKB-SubCell"/>
</dbReference>
<protein>
    <recommendedName>
        <fullName evidence="4">HTH psq-type domain-containing protein</fullName>
    </recommendedName>
</protein>
<sequence>MKMVLVPSSQDGGKMLLIPAGLESSDGAAASSVGNTLAEGEKKKMLVLPSSVINNFISRTSSEPASTHPYQQSCKGTLLVPLPNTGNLSNTLQPSEIEKCSSIQEGESNSQDSSDDVVVIDPTTEIPTTSRKKTFEFCSLSGDTPSLLTSPASFASSSGVAETNVVSSLTTISSTMQKNSSLAEDESESNSEVPSPVKQSNPCGLNSLFIKTHEELVADSKSGERSLLLEPANECESGKEGEKGSTKVHRQDSSIGKAKDMQDQKKQVLIKKSGFHWSAVDLSLNFKSVKLEWLLGTIRKNVLMNIYHMSKKTLSPVTLSVKNGTSISMLYGFARARKTSTLPILILGSVVSAVLSSSSVPDSMLFQINSIKYFIRENTGELSSYTYSSETHLVKLASKKRGNTGEMVGIGEKVEIDKMRDPEYQEGGKAYDSLSFPGHTAQMKKDCTCSEGLVCQEHSASASTSKQTVESTPSQYHSEDGSIRISFENESGHASLGFQGNPVTNIQPQEDLVQPSSAAEKPQSELRHLLTKPRGQPHMKKPTVNKNIEGLSSCSKGDDQPIAVKLISDGNVKLKVRGESSSSVSTVGHNLSGMEHIEEIIVPKLEHESEDEVIDVEMLGDPDCTNSILNNLRQQLEDETVEAVQKYAYVPPCKDGKRKTKLLQEVPPLKKAKTNTLSADQPWATGASPSGVERPCPRSKKSLEAVKKTRKGIKLKYLSLEDKLKVLERVDSGATMQMVCVEFGVKPSTFYDIKKNRDKIRQQLLLDNGSSKVRKVDFIEAMESSGVEEHEDTDAAESSSRSSTHLAYLQPSPEDSSIIVDDDLDSLTVPKGKTNAHKARHLQLMAALSQNKQKAKVLFDEGQNDERNSELHNKLERMRRKVMRHLFLYLQSVIVRVPRNPLVKNTLVHPKKSVLNAVSAFKSACCLMVLGLLCACVVF</sequence>
<feature type="domain" description="HTH psq-type" evidence="4">
    <location>
        <begin position="709"/>
        <end position="760"/>
    </location>
</feature>
<dbReference type="InterPro" id="IPR009057">
    <property type="entry name" value="Homeodomain-like_sf"/>
</dbReference>
<feature type="region of interest" description="Disordered" evidence="3">
    <location>
        <begin position="460"/>
        <end position="479"/>
    </location>
</feature>
<feature type="region of interest" description="Disordered" evidence="3">
    <location>
        <begin position="177"/>
        <end position="200"/>
    </location>
</feature>
<name>A0A0P4W2R0_SCYOL</name>
<organism evidence="5">
    <name type="scientific">Scylla olivacea</name>
    <name type="common">Orange mud crab</name>
    <name type="synonym">Cancer olivacea</name>
    <dbReference type="NCBI Taxonomy" id="85551"/>
    <lineage>
        <taxon>Eukaryota</taxon>
        <taxon>Metazoa</taxon>
        <taxon>Ecdysozoa</taxon>
        <taxon>Arthropoda</taxon>
        <taxon>Crustacea</taxon>
        <taxon>Multicrustacea</taxon>
        <taxon>Malacostraca</taxon>
        <taxon>Eumalacostraca</taxon>
        <taxon>Eucarida</taxon>
        <taxon>Decapoda</taxon>
        <taxon>Pleocyemata</taxon>
        <taxon>Brachyura</taxon>
        <taxon>Eubrachyura</taxon>
        <taxon>Portunoidea</taxon>
        <taxon>Portunidae</taxon>
        <taxon>Portuninae</taxon>
        <taxon>Scylla</taxon>
    </lineage>
</organism>
<evidence type="ECO:0000313" key="5">
    <source>
        <dbReference type="EMBL" id="JAI60111.1"/>
    </source>
</evidence>
<dbReference type="Pfam" id="PF04218">
    <property type="entry name" value="CENP-B_N"/>
    <property type="match status" value="1"/>
</dbReference>
<feature type="compositionally biased region" description="Polar residues" evidence="3">
    <location>
        <begin position="796"/>
        <end position="805"/>
    </location>
</feature>
<dbReference type="PROSITE" id="PS50960">
    <property type="entry name" value="HTH_PSQ"/>
    <property type="match status" value="1"/>
</dbReference>
<accession>A0A0P4W2R0</accession>
<keyword evidence="2" id="KW-0539">Nucleus</keyword>
<dbReference type="InterPro" id="IPR036388">
    <property type="entry name" value="WH-like_DNA-bd_sf"/>
</dbReference>
<evidence type="ECO:0000256" key="1">
    <source>
        <dbReference type="ARBA" id="ARBA00004123"/>
    </source>
</evidence>
<feature type="compositionally biased region" description="Basic and acidic residues" evidence="3">
    <location>
        <begin position="236"/>
        <end position="260"/>
    </location>
</feature>
<feature type="region of interest" description="Disordered" evidence="3">
    <location>
        <begin position="492"/>
        <end position="552"/>
    </location>
</feature>
<dbReference type="AlphaFoldDB" id="A0A0P4W2R0"/>